<dbReference type="EMBL" id="JACIVA010000039">
    <property type="protein sequence ID" value="MBB1097009.1"/>
    <property type="molecule type" value="Genomic_DNA"/>
</dbReference>
<keyword evidence="1" id="KW-0472">Membrane</keyword>
<reference evidence="2 3" key="1">
    <citation type="submission" date="2020-07" db="EMBL/GenBank/DDBJ databases">
        <title>Description of Limosilactobacillus balticus sp. nov., Limosilactobacillus agrestis sp. nov., Limosilactobacillus albertensis sp. nov., Limosilactobacillus rudii sp. nov., Limosilactobacillus fastidiosus sp. nov., five novel Limosilactobacillus species isolated from the vertebrate gastrointestinal tract, and proposal of 6 subspecies of Limosilactobacillus reuteri adapted to the gastrointestinal tract of specific vertebrate hosts.</title>
        <authorList>
            <person name="Li F."/>
            <person name="Cheng C."/>
            <person name="Zheng J."/>
            <person name="Quevedo R.M."/>
            <person name="Li J."/>
            <person name="Roos S."/>
            <person name="Gaenzle M.G."/>
            <person name="Walter J."/>
        </authorList>
    </citation>
    <scope>NUCLEOTIDE SEQUENCE [LARGE SCALE GENOMIC DNA]</scope>
    <source>
        <strain evidence="2 3">STM2_1</strain>
    </source>
</reference>
<keyword evidence="1" id="KW-1133">Transmembrane helix</keyword>
<feature type="transmembrane region" description="Helical" evidence="1">
    <location>
        <begin position="12"/>
        <end position="43"/>
    </location>
</feature>
<name>A0A7W3UJZ5_9LACO</name>
<evidence type="ECO:0008006" key="4">
    <source>
        <dbReference type="Google" id="ProtNLM"/>
    </source>
</evidence>
<sequence>MKLTTLGMIMGLIISISWVIWGFFPMLGILLTTIILGGIGYFLDAKGYSLNKLAIKMLDKIAN</sequence>
<gene>
    <name evidence="2" type="ORF">H5S09_03460</name>
</gene>
<keyword evidence="3" id="KW-1185">Reference proteome</keyword>
<dbReference type="AlphaFoldDB" id="A0A7W3UJZ5"/>
<dbReference type="Proteomes" id="UP000517106">
    <property type="component" value="Unassembled WGS sequence"/>
</dbReference>
<proteinExistence type="predicted"/>
<evidence type="ECO:0000256" key="1">
    <source>
        <dbReference type="SAM" id="Phobius"/>
    </source>
</evidence>
<evidence type="ECO:0000313" key="3">
    <source>
        <dbReference type="Proteomes" id="UP000517106"/>
    </source>
</evidence>
<keyword evidence="1" id="KW-0812">Transmembrane</keyword>
<dbReference type="RefSeq" id="WP_182595729.1">
    <property type="nucleotide sequence ID" value="NZ_JACIVA010000039.1"/>
</dbReference>
<organism evidence="2 3">
    <name type="scientific">Limosilactobacillus rudii</name>
    <dbReference type="NCBI Taxonomy" id="2759755"/>
    <lineage>
        <taxon>Bacteria</taxon>
        <taxon>Bacillati</taxon>
        <taxon>Bacillota</taxon>
        <taxon>Bacilli</taxon>
        <taxon>Lactobacillales</taxon>
        <taxon>Lactobacillaceae</taxon>
        <taxon>Limosilactobacillus</taxon>
    </lineage>
</organism>
<comment type="caution">
    <text evidence="2">The sequence shown here is derived from an EMBL/GenBank/DDBJ whole genome shotgun (WGS) entry which is preliminary data.</text>
</comment>
<protein>
    <recommendedName>
        <fullName evidence="4">DUF2273 domain-containing protein</fullName>
    </recommendedName>
</protein>
<evidence type="ECO:0000313" key="2">
    <source>
        <dbReference type="EMBL" id="MBB1097009.1"/>
    </source>
</evidence>
<accession>A0A7W3UJZ5</accession>